<name>A0A5C6E050_9BACT</name>
<dbReference type="OrthoDB" id="166377at2"/>
<proteinExistence type="inferred from homology"/>
<dbReference type="PANTHER" id="PTHR39188:SF3">
    <property type="entry name" value="STAGE IV SPORULATION PROTEIN FB"/>
    <property type="match status" value="1"/>
</dbReference>
<evidence type="ECO:0000256" key="11">
    <source>
        <dbReference type="ARBA" id="ARBA00023136"/>
    </source>
</evidence>
<dbReference type="Proteomes" id="UP000319143">
    <property type="component" value="Unassembled WGS sequence"/>
</dbReference>
<dbReference type="InterPro" id="IPR008915">
    <property type="entry name" value="Peptidase_M50"/>
</dbReference>
<feature type="domain" description="Peptidase M50" evidence="13">
    <location>
        <begin position="62"/>
        <end position="224"/>
    </location>
</feature>
<evidence type="ECO:0000256" key="2">
    <source>
        <dbReference type="ARBA" id="ARBA00004141"/>
    </source>
</evidence>
<gene>
    <name evidence="14" type="ORF">Poly41_15310</name>
</gene>
<feature type="transmembrane region" description="Helical" evidence="12">
    <location>
        <begin position="55"/>
        <end position="72"/>
    </location>
</feature>
<keyword evidence="15" id="KW-1185">Reference proteome</keyword>
<keyword evidence="6" id="KW-0479">Metal-binding</keyword>
<evidence type="ECO:0000259" key="13">
    <source>
        <dbReference type="Pfam" id="PF02163"/>
    </source>
</evidence>
<keyword evidence="5 12" id="KW-0812">Transmembrane</keyword>
<keyword evidence="10" id="KW-0482">Metalloprotease</keyword>
<dbReference type="GO" id="GO:0008237">
    <property type="term" value="F:metallopeptidase activity"/>
    <property type="evidence" value="ECO:0007669"/>
    <property type="project" value="UniProtKB-KW"/>
</dbReference>
<feature type="transmembrane region" description="Helical" evidence="12">
    <location>
        <begin position="20"/>
        <end position="43"/>
    </location>
</feature>
<dbReference type="PANTHER" id="PTHR39188">
    <property type="entry name" value="MEMBRANE-ASSOCIATED ZINC METALLOPROTEASE M50B"/>
    <property type="match status" value="1"/>
</dbReference>
<organism evidence="14 15">
    <name type="scientific">Novipirellula artificiosorum</name>
    <dbReference type="NCBI Taxonomy" id="2528016"/>
    <lineage>
        <taxon>Bacteria</taxon>
        <taxon>Pseudomonadati</taxon>
        <taxon>Planctomycetota</taxon>
        <taxon>Planctomycetia</taxon>
        <taxon>Pirellulales</taxon>
        <taxon>Pirellulaceae</taxon>
        <taxon>Novipirellula</taxon>
    </lineage>
</organism>
<comment type="similarity">
    <text evidence="3">Belongs to the peptidase M50B family.</text>
</comment>
<evidence type="ECO:0000256" key="6">
    <source>
        <dbReference type="ARBA" id="ARBA00022723"/>
    </source>
</evidence>
<feature type="transmembrane region" description="Helical" evidence="12">
    <location>
        <begin position="241"/>
        <end position="257"/>
    </location>
</feature>
<accession>A0A5C6E050</accession>
<keyword evidence="4" id="KW-0645">Protease</keyword>
<evidence type="ECO:0000313" key="15">
    <source>
        <dbReference type="Proteomes" id="UP000319143"/>
    </source>
</evidence>
<feature type="transmembrane region" description="Helical" evidence="12">
    <location>
        <begin position="174"/>
        <end position="197"/>
    </location>
</feature>
<keyword evidence="11 12" id="KW-0472">Membrane</keyword>
<evidence type="ECO:0000256" key="9">
    <source>
        <dbReference type="ARBA" id="ARBA00022989"/>
    </source>
</evidence>
<evidence type="ECO:0000256" key="4">
    <source>
        <dbReference type="ARBA" id="ARBA00022670"/>
    </source>
</evidence>
<evidence type="ECO:0000256" key="5">
    <source>
        <dbReference type="ARBA" id="ARBA00022692"/>
    </source>
</evidence>
<dbReference type="GO" id="GO:0006508">
    <property type="term" value="P:proteolysis"/>
    <property type="evidence" value="ECO:0007669"/>
    <property type="project" value="UniProtKB-KW"/>
</dbReference>
<protein>
    <submittedName>
        <fullName evidence="14">Peptidase family M50</fullName>
    </submittedName>
</protein>
<evidence type="ECO:0000256" key="8">
    <source>
        <dbReference type="ARBA" id="ARBA00022833"/>
    </source>
</evidence>
<keyword evidence="8" id="KW-0862">Zinc</keyword>
<evidence type="ECO:0000256" key="3">
    <source>
        <dbReference type="ARBA" id="ARBA00007931"/>
    </source>
</evidence>
<evidence type="ECO:0000313" key="14">
    <source>
        <dbReference type="EMBL" id="TWU40696.1"/>
    </source>
</evidence>
<reference evidence="14 15" key="1">
    <citation type="submission" date="2019-02" db="EMBL/GenBank/DDBJ databases">
        <title>Deep-cultivation of Planctomycetes and their phenomic and genomic characterization uncovers novel biology.</title>
        <authorList>
            <person name="Wiegand S."/>
            <person name="Jogler M."/>
            <person name="Boedeker C."/>
            <person name="Pinto D."/>
            <person name="Vollmers J."/>
            <person name="Rivas-Marin E."/>
            <person name="Kohn T."/>
            <person name="Peeters S.H."/>
            <person name="Heuer A."/>
            <person name="Rast P."/>
            <person name="Oberbeckmann S."/>
            <person name="Bunk B."/>
            <person name="Jeske O."/>
            <person name="Meyerdierks A."/>
            <person name="Storesund J.E."/>
            <person name="Kallscheuer N."/>
            <person name="Luecker S."/>
            <person name="Lage O.M."/>
            <person name="Pohl T."/>
            <person name="Merkel B.J."/>
            <person name="Hornburger P."/>
            <person name="Mueller R.-W."/>
            <person name="Bruemmer F."/>
            <person name="Labrenz M."/>
            <person name="Spormann A.M."/>
            <person name="Op Den Camp H."/>
            <person name="Overmann J."/>
            <person name="Amann R."/>
            <person name="Jetten M.S.M."/>
            <person name="Mascher T."/>
            <person name="Medema M.H."/>
            <person name="Devos D.P."/>
            <person name="Kaster A.-K."/>
            <person name="Ovreas L."/>
            <person name="Rohde M."/>
            <person name="Galperin M.Y."/>
            <person name="Jogler C."/>
        </authorList>
    </citation>
    <scope>NUCLEOTIDE SEQUENCE [LARGE SCALE GENOMIC DNA]</scope>
    <source>
        <strain evidence="14 15">Poly41</strain>
    </source>
</reference>
<keyword evidence="7" id="KW-0378">Hydrolase</keyword>
<evidence type="ECO:0000256" key="7">
    <source>
        <dbReference type="ARBA" id="ARBA00022801"/>
    </source>
</evidence>
<feature type="transmembrane region" description="Helical" evidence="12">
    <location>
        <begin position="218"/>
        <end position="235"/>
    </location>
</feature>
<comment type="cofactor">
    <cofactor evidence="1">
        <name>Zn(2+)</name>
        <dbReference type="ChEBI" id="CHEBI:29105"/>
    </cofactor>
</comment>
<comment type="caution">
    <text evidence="14">The sequence shown here is derived from an EMBL/GenBank/DDBJ whole genome shotgun (WGS) entry which is preliminary data.</text>
</comment>
<dbReference type="AlphaFoldDB" id="A0A5C6E050"/>
<sequence>MLLQEPAESPYDLRFELFGFPIRIAWTFWLGAAIFGYSLVDLVDYAFQDASPGRAPLLLLWALCLLVSILIHELGHALAFRQCGVHSAIVLYHFGGLAVPIGSTGTTRPFSRLTEKENLWIALAGPLAQLASAFVLVGIVKGSGYRVAAFELMPVGLDRFPGVLDGKPIESAGLFSLVTFYVWPSVVWALLNLVPVWPLDGGRISNSLVLIFGGRREQALWVSVLAAGLLAVYGFKNGQMFMAILFFSLAYSNFQMLQQNGTWRY</sequence>
<dbReference type="GO" id="GO:0016020">
    <property type="term" value="C:membrane"/>
    <property type="evidence" value="ECO:0007669"/>
    <property type="project" value="UniProtKB-SubCell"/>
</dbReference>
<feature type="transmembrane region" description="Helical" evidence="12">
    <location>
        <begin position="119"/>
        <end position="140"/>
    </location>
</feature>
<evidence type="ECO:0000256" key="1">
    <source>
        <dbReference type="ARBA" id="ARBA00001947"/>
    </source>
</evidence>
<dbReference type="RefSeq" id="WP_146525263.1">
    <property type="nucleotide sequence ID" value="NZ_SJPV01000002.1"/>
</dbReference>
<comment type="subcellular location">
    <subcellularLocation>
        <location evidence="2">Membrane</location>
        <topology evidence="2">Multi-pass membrane protein</topology>
    </subcellularLocation>
</comment>
<keyword evidence="9 12" id="KW-1133">Transmembrane helix</keyword>
<dbReference type="EMBL" id="SJPV01000002">
    <property type="protein sequence ID" value="TWU40696.1"/>
    <property type="molecule type" value="Genomic_DNA"/>
</dbReference>
<evidence type="ECO:0000256" key="10">
    <source>
        <dbReference type="ARBA" id="ARBA00023049"/>
    </source>
</evidence>
<evidence type="ECO:0000256" key="12">
    <source>
        <dbReference type="SAM" id="Phobius"/>
    </source>
</evidence>
<dbReference type="GO" id="GO:0046872">
    <property type="term" value="F:metal ion binding"/>
    <property type="evidence" value="ECO:0007669"/>
    <property type="project" value="UniProtKB-KW"/>
</dbReference>
<dbReference type="Pfam" id="PF02163">
    <property type="entry name" value="Peptidase_M50"/>
    <property type="match status" value="1"/>
</dbReference>